<feature type="transmembrane region" description="Helical" evidence="6">
    <location>
        <begin position="146"/>
        <end position="166"/>
    </location>
</feature>
<name>A0ABT5KW43_9BURK</name>
<keyword evidence="8" id="KW-1185">Reference proteome</keyword>
<dbReference type="Pfam" id="PF02653">
    <property type="entry name" value="BPD_transp_2"/>
    <property type="match status" value="1"/>
</dbReference>
<feature type="transmembrane region" description="Helical" evidence="6">
    <location>
        <begin position="207"/>
        <end position="226"/>
    </location>
</feature>
<dbReference type="InterPro" id="IPR001851">
    <property type="entry name" value="ABC_transp_permease"/>
</dbReference>
<feature type="transmembrane region" description="Helical" evidence="6">
    <location>
        <begin position="12"/>
        <end position="38"/>
    </location>
</feature>
<dbReference type="RefSeq" id="WP_273597122.1">
    <property type="nucleotide sequence ID" value="NZ_JAQQXS010000010.1"/>
</dbReference>
<dbReference type="Proteomes" id="UP001219862">
    <property type="component" value="Unassembled WGS sequence"/>
</dbReference>
<keyword evidence="5 6" id="KW-0472">Membrane</keyword>
<sequence length="382" mass="39806">MSAQANQAMPRWVDLGLLPLWNLCVALAVAGLVVLAIGQSPWQALTVLIHGALGEARGIGYTLYYATTFIFTGLAVAVAFHGGLFNIGGEGQATFGGLGLALVGLALGPHGPAWVVLPLMVLAAALFGMVWAAIPGYLQAWRGSHIVITTIMFNFLASSLSVYLLVNWLRPIDSMAVESQSFADSARMPSLHSLAAWVGWELPSSPVNLSLVLALLACVFVHWFLWKSGAGFALRAVGSSARAAHYAGIKPRQQVLMGMALSGALAGLVAVNEISGVQGKLTLDFVAGAGFTGIAVALMGRNHPVGIVLASLLFGILYQGGVELSFELPGFSRDMVVTAQGLIVLFSGAMATVSTPLFARLFGRPAASPAAAQVKTTEAQHG</sequence>
<keyword evidence="3 6" id="KW-0812">Transmembrane</keyword>
<feature type="transmembrane region" description="Helical" evidence="6">
    <location>
        <begin position="305"/>
        <end position="322"/>
    </location>
</feature>
<feature type="transmembrane region" description="Helical" evidence="6">
    <location>
        <begin position="255"/>
        <end position="275"/>
    </location>
</feature>
<gene>
    <name evidence="7" type="ORF">PRZ01_12485</name>
</gene>
<feature type="transmembrane region" description="Helical" evidence="6">
    <location>
        <begin position="113"/>
        <end position="134"/>
    </location>
</feature>
<organism evidence="7 8">
    <name type="scientific">Roseateles koreensis</name>
    <dbReference type="NCBI Taxonomy" id="2987526"/>
    <lineage>
        <taxon>Bacteria</taxon>
        <taxon>Pseudomonadati</taxon>
        <taxon>Pseudomonadota</taxon>
        <taxon>Betaproteobacteria</taxon>
        <taxon>Burkholderiales</taxon>
        <taxon>Sphaerotilaceae</taxon>
        <taxon>Roseateles</taxon>
    </lineage>
</organism>
<evidence type="ECO:0000256" key="2">
    <source>
        <dbReference type="ARBA" id="ARBA00022475"/>
    </source>
</evidence>
<dbReference type="EMBL" id="JAQQXS010000010">
    <property type="protein sequence ID" value="MDC8786007.1"/>
    <property type="molecule type" value="Genomic_DNA"/>
</dbReference>
<dbReference type="PANTHER" id="PTHR47089:SF1">
    <property type="entry name" value="GUANOSINE ABC TRANSPORTER PERMEASE PROTEIN NUPP"/>
    <property type="match status" value="1"/>
</dbReference>
<protein>
    <submittedName>
        <fullName evidence="7">ABC transporter permease</fullName>
    </submittedName>
</protein>
<evidence type="ECO:0000256" key="1">
    <source>
        <dbReference type="ARBA" id="ARBA00004651"/>
    </source>
</evidence>
<accession>A0ABT5KW43</accession>
<evidence type="ECO:0000256" key="5">
    <source>
        <dbReference type="ARBA" id="ARBA00023136"/>
    </source>
</evidence>
<evidence type="ECO:0000256" key="6">
    <source>
        <dbReference type="SAM" id="Phobius"/>
    </source>
</evidence>
<evidence type="ECO:0000313" key="7">
    <source>
        <dbReference type="EMBL" id="MDC8786007.1"/>
    </source>
</evidence>
<dbReference type="PANTHER" id="PTHR47089">
    <property type="entry name" value="ABC TRANSPORTER, PERMEASE PROTEIN"/>
    <property type="match status" value="1"/>
</dbReference>
<keyword evidence="2" id="KW-1003">Cell membrane</keyword>
<comment type="subcellular location">
    <subcellularLocation>
        <location evidence="1">Cell membrane</location>
        <topology evidence="1">Multi-pass membrane protein</topology>
    </subcellularLocation>
</comment>
<feature type="transmembrane region" description="Helical" evidence="6">
    <location>
        <begin position="342"/>
        <end position="362"/>
    </location>
</feature>
<feature type="transmembrane region" description="Helical" evidence="6">
    <location>
        <begin position="281"/>
        <end position="298"/>
    </location>
</feature>
<feature type="transmembrane region" description="Helical" evidence="6">
    <location>
        <begin position="58"/>
        <end position="80"/>
    </location>
</feature>
<evidence type="ECO:0000256" key="3">
    <source>
        <dbReference type="ARBA" id="ARBA00022692"/>
    </source>
</evidence>
<evidence type="ECO:0000256" key="4">
    <source>
        <dbReference type="ARBA" id="ARBA00022989"/>
    </source>
</evidence>
<keyword evidence="4 6" id="KW-1133">Transmembrane helix</keyword>
<comment type="caution">
    <text evidence="7">The sequence shown here is derived from an EMBL/GenBank/DDBJ whole genome shotgun (WGS) entry which is preliminary data.</text>
</comment>
<dbReference type="CDD" id="cd06580">
    <property type="entry name" value="TM_PBP1_transp_TpRbsC_like"/>
    <property type="match status" value="1"/>
</dbReference>
<reference evidence="7 8" key="1">
    <citation type="submission" date="2022-10" db="EMBL/GenBank/DDBJ databases">
        <title>paucibacter sp. hw8 Genome sequencing.</title>
        <authorList>
            <person name="Park S."/>
        </authorList>
    </citation>
    <scope>NUCLEOTIDE SEQUENCE [LARGE SCALE GENOMIC DNA]</scope>
    <source>
        <strain evidence="8">hw8</strain>
    </source>
</reference>
<proteinExistence type="predicted"/>
<evidence type="ECO:0000313" key="8">
    <source>
        <dbReference type="Proteomes" id="UP001219862"/>
    </source>
</evidence>